<organism evidence="2">
    <name type="scientific">Oryza glumipatula</name>
    <dbReference type="NCBI Taxonomy" id="40148"/>
    <lineage>
        <taxon>Eukaryota</taxon>
        <taxon>Viridiplantae</taxon>
        <taxon>Streptophyta</taxon>
        <taxon>Embryophyta</taxon>
        <taxon>Tracheophyta</taxon>
        <taxon>Spermatophyta</taxon>
        <taxon>Magnoliopsida</taxon>
        <taxon>Liliopsida</taxon>
        <taxon>Poales</taxon>
        <taxon>Poaceae</taxon>
        <taxon>BOP clade</taxon>
        <taxon>Oryzoideae</taxon>
        <taxon>Oryzeae</taxon>
        <taxon>Oryzinae</taxon>
        <taxon>Oryza</taxon>
    </lineage>
</organism>
<name>A0A0D9YGU3_9ORYZ</name>
<reference evidence="2" key="1">
    <citation type="submission" date="2013-08" db="EMBL/GenBank/DDBJ databases">
        <title>Oryza genome evolution.</title>
        <authorList>
            <person name="Wing R.A."/>
            <person name="Panaud O."/>
            <person name="Oliveira A.C."/>
        </authorList>
    </citation>
    <scope>NUCLEOTIDE SEQUENCE</scope>
</reference>
<evidence type="ECO:0000313" key="2">
    <source>
        <dbReference type="EnsemblPlants" id="OGLUM01G39940.1"/>
    </source>
</evidence>
<dbReference type="Proteomes" id="UP000026961">
    <property type="component" value="Chromosome 1"/>
</dbReference>
<evidence type="ECO:0000256" key="1">
    <source>
        <dbReference type="SAM" id="MobiDB-lite"/>
    </source>
</evidence>
<accession>A0A0D9YGU3</accession>
<feature type="region of interest" description="Disordered" evidence="1">
    <location>
        <begin position="24"/>
        <end position="82"/>
    </location>
</feature>
<dbReference type="Gramene" id="OGLUM01G39940.1">
    <property type="protein sequence ID" value="OGLUM01G39940.1"/>
    <property type="gene ID" value="OGLUM01G39940"/>
</dbReference>
<reference evidence="2" key="2">
    <citation type="submission" date="2015-04" db="UniProtKB">
        <authorList>
            <consortium name="EnsemblPlants"/>
        </authorList>
    </citation>
    <scope>IDENTIFICATION</scope>
</reference>
<sequence length="112" mass="12330">MGQAQSEAMGIANRAEIDDLRWAQRHFNPTSPDPRRQRRATRAAWKGKPSEPINQGTGVTSTRSSSNVVVSRPPDRPAPWPGARDAIALHGFKYPPNTSLYKLASHERGSIS</sequence>
<evidence type="ECO:0000313" key="3">
    <source>
        <dbReference type="Proteomes" id="UP000026961"/>
    </source>
</evidence>
<dbReference type="EnsemblPlants" id="OGLUM01G39940.1">
    <property type="protein sequence ID" value="OGLUM01G39940.1"/>
    <property type="gene ID" value="OGLUM01G39940"/>
</dbReference>
<dbReference type="AlphaFoldDB" id="A0A0D9YGU3"/>
<feature type="compositionally biased region" description="Low complexity" evidence="1">
    <location>
        <begin position="59"/>
        <end position="72"/>
    </location>
</feature>
<dbReference type="HOGENOM" id="CLU_2149769_0_0_1"/>
<reference evidence="2" key="3">
    <citation type="submission" date="2018-05" db="EMBL/GenBank/DDBJ databases">
        <title>OgluRS3 (Oryza glumaepatula Reference Sequence Version 3).</title>
        <authorList>
            <person name="Zhang J."/>
            <person name="Kudrna D."/>
            <person name="Lee S."/>
            <person name="Talag J."/>
            <person name="Welchert J."/>
            <person name="Wing R.A."/>
        </authorList>
    </citation>
    <scope>NUCLEOTIDE SEQUENCE [LARGE SCALE GENOMIC DNA]</scope>
</reference>
<proteinExistence type="predicted"/>
<keyword evidence="3" id="KW-1185">Reference proteome</keyword>
<protein>
    <submittedName>
        <fullName evidence="2">Uncharacterized protein</fullName>
    </submittedName>
</protein>